<comment type="similarity">
    <text evidence="6">Belongs to the WRKY group III family.</text>
</comment>
<dbReference type="Pfam" id="PF03106">
    <property type="entry name" value="WRKY"/>
    <property type="match status" value="1"/>
</dbReference>
<protein>
    <recommendedName>
        <fullName evidence="7">WRKY domain-containing protein</fullName>
    </recommendedName>
</protein>
<keyword evidence="5" id="KW-0539">Nucleus</keyword>
<keyword evidence="3" id="KW-0238">DNA-binding</keyword>
<keyword evidence="4" id="KW-0804">Transcription</keyword>
<dbReference type="SMART" id="SM00774">
    <property type="entry name" value="WRKY"/>
    <property type="match status" value="1"/>
</dbReference>
<comment type="subcellular location">
    <subcellularLocation>
        <location evidence="1">Nucleus</location>
    </subcellularLocation>
</comment>
<dbReference type="FunFam" id="2.20.25.80:FF:000009">
    <property type="entry name" value="WRKY transcription factor 53"/>
    <property type="match status" value="1"/>
</dbReference>
<dbReference type="GO" id="GO:0009751">
    <property type="term" value="P:response to salicylic acid"/>
    <property type="evidence" value="ECO:0007669"/>
    <property type="project" value="UniProtKB-ARBA"/>
</dbReference>
<evidence type="ECO:0000256" key="3">
    <source>
        <dbReference type="ARBA" id="ARBA00023125"/>
    </source>
</evidence>
<dbReference type="GO" id="GO:0042542">
    <property type="term" value="P:response to hydrogen peroxide"/>
    <property type="evidence" value="ECO:0007669"/>
    <property type="project" value="UniProtKB-ARBA"/>
</dbReference>
<dbReference type="InterPro" id="IPR036576">
    <property type="entry name" value="WRKY_dom_sf"/>
</dbReference>
<keyword evidence="9" id="KW-1185">Reference proteome</keyword>
<sequence length="352" mass="39573">MENEWGCEQSTLINELIQGMEVARKLKADLKAPYSVDAKDLMVQRILSSYEKALLILRCNASTSELQTMNQAAPTLLPGSPISVNGSPLREDVEGAIKDHQEVKHDAKKRKIMPKWMDQIRVSFDSGLEGAHEDGYNWRKYGQKDILGAKYPRSYYRCTFRNTQGCWATKQVQRSDEDPTIFDITYRGKHTCSQGNNAVLPPKSPEKQENPLNHNIDIHHAQTSQESLAKFRNVLAVSTDKLENGEMAYPITFPSTSFGCTAQENHSLIPSAIENEYFLGGLYQTHLLSPTTPESNYFSSPAFHMNEFDGIYNNIPSTHTSATNSPIPDFNFTLDPVEIDPTFPINTPGFFS</sequence>
<dbReference type="SUPFAM" id="SSF118290">
    <property type="entry name" value="WRKY DNA-binding domain"/>
    <property type="match status" value="1"/>
</dbReference>
<evidence type="ECO:0000256" key="4">
    <source>
        <dbReference type="ARBA" id="ARBA00023163"/>
    </source>
</evidence>
<accession>A0AAN9KJ36</accession>
<feature type="domain" description="WRKY" evidence="7">
    <location>
        <begin position="127"/>
        <end position="190"/>
    </location>
</feature>
<dbReference type="InterPro" id="IPR003657">
    <property type="entry name" value="WRKY_dom"/>
</dbReference>
<dbReference type="GO" id="GO:0010150">
    <property type="term" value="P:leaf senescence"/>
    <property type="evidence" value="ECO:0007669"/>
    <property type="project" value="UniProtKB-ARBA"/>
</dbReference>
<dbReference type="GO" id="GO:0000976">
    <property type="term" value="F:transcription cis-regulatory region binding"/>
    <property type="evidence" value="ECO:0007669"/>
    <property type="project" value="TreeGrafter"/>
</dbReference>
<dbReference type="GO" id="GO:0003700">
    <property type="term" value="F:DNA-binding transcription factor activity"/>
    <property type="evidence" value="ECO:0007669"/>
    <property type="project" value="InterPro"/>
</dbReference>
<proteinExistence type="inferred from homology"/>
<dbReference type="Proteomes" id="UP001359559">
    <property type="component" value="Unassembled WGS sequence"/>
</dbReference>
<evidence type="ECO:0000256" key="2">
    <source>
        <dbReference type="ARBA" id="ARBA00023015"/>
    </source>
</evidence>
<gene>
    <name evidence="8" type="ORF">RJT34_02817</name>
</gene>
<dbReference type="EMBL" id="JAYKXN010000001">
    <property type="protein sequence ID" value="KAK7318119.1"/>
    <property type="molecule type" value="Genomic_DNA"/>
</dbReference>
<evidence type="ECO:0000259" key="7">
    <source>
        <dbReference type="PROSITE" id="PS50811"/>
    </source>
</evidence>
<evidence type="ECO:0000256" key="1">
    <source>
        <dbReference type="ARBA" id="ARBA00004123"/>
    </source>
</evidence>
<dbReference type="Gene3D" id="2.20.25.80">
    <property type="entry name" value="WRKY domain"/>
    <property type="match status" value="1"/>
</dbReference>
<dbReference type="AlphaFoldDB" id="A0AAN9KJ36"/>
<evidence type="ECO:0000313" key="9">
    <source>
        <dbReference type="Proteomes" id="UP001359559"/>
    </source>
</evidence>
<name>A0AAN9KJ36_CLITE</name>
<evidence type="ECO:0000313" key="8">
    <source>
        <dbReference type="EMBL" id="KAK7318119.1"/>
    </source>
</evidence>
<keyword evidence="2" id="KW-0805">Transcription regulation</keyword>
<dbReference type="InterPro" id="IPR044810">
    <property type="entry name" value="WRKY_plant"/>
</dbReference>
<dbReference type="PROSITE" id="PS50811">
    <property type="entry name" value="WRKY"/>
    <property type="match status" value="1"/>
</dbReference>
<dbReference type="PANTHER" id="PTHR32096">
    <property type="entry name" value="WRKY TRANSCRIPTION FACTOR 30-RELATED-RELATED"/>
    <property type="match status" value="1"/>
</dbReference>
<reference evidence="8 9" key="1">
    <citation type="submission" date="2024-01" db="EMBL/GenBank/DDBJ databases">
        <title>The genomes of 5 underutilized Papilionoideae crops provide insights into root nodulation and disease resistance.</title>
        <authorList>
            <person name="Yuan L."/>
        </authorList>
    </citation>
    <scope>NUCLEOTIDE SEQUENCE [LARGE SCALE GENOMIC DNA]</scope>
    <source>
        <strain evidence="8">LY-2023</strain>
        <tissue evidence="8">Leaf</tissue>
    </source>
</reference>
<evidence type="ECO:0000256" key="6">
    <source>
        <dbReference type="ARBA" id="ARBA00060850"/>
    </source>
</evidence>
<evidence type="ECO:0000256" key="5">
    <source>
        <dbReference type="ARBA" id="ARBA00023242"/>
    </source>
</evidence>
<dbReference type="GO" id="GO:0010193">
    <property type="term" value="P:response to ozone"/>
    <property type="evidence" value="ECO:0007669"/>
    <property type="project" value="UniProtKB-ARBA"/>
</dbReference>
<comment type="caution">
    <text evidence="8">The sequence shown here is derived from an EMBL/GenBank/DDBJ whole genome shotgun (WGS) entry which is preliminary data.</text>
</comment>
<dbReference type="PANTHER" id="PTHR32096:SF36">
    <property type="entry name" value="WRKY TRANSCRIPTION FACTOR 41-RELATED"/>
    <property type="match status" value="1"/>
</dbReference>
<dbReference type="GO" id="GO:0005634">
    <property type="term" value="C:nucleus"/>
    <property type="evidence" value="ECO:0007669"/>
    <property type="project" value="UniProtKB-SubCell"/>
</dbReference>
<organism evidence="8 9">
    <name type="scientific">Clitoria ternatea</name>
    <name type="common">Butterfly pea</name>
    <dbReference type="NCBI Taxonomy" id="43366"/>
    <lineage>
        <taxon>Eukaryota</taxon>
        <taxon>Viridiplantae</taxon>
        <taxon>Streptophyta</taxon>
        <taxon>Embryophyta</taxon>
        <taxon>Tracheophyta</taxon>
        <taxon>Spermatophyta</taxon>
        <taxon>Magnoliopsida</taxon>
        <taxon>eudicotyledons</taxon>
        <taxon>Gunneridae</taxon>
        <taxon>Pentapetalae</taxon>
        <taxon>rosids</taxon>
        <taxon>fabids</taxon>
        <taxon>Fabales</taxon>
        <taxon>Fabaceae</taxon>
        <taxon>Papilionoideae</taxon>
        <taxon>50 kb inversion clade</taxon>
        <taxon>NPAAA clade</taxon>
        <taxon>indigoferoid/millettioid clade</taxon>
        <taxon>Phaseoleae</taxon>
        <taxon>Clitoria</taxon>
    </lineage>
</organism>